<evidence type="ECO:0000313" key="1">
    <source>
        <dbReference type="EMBL" id="MDR6225357.1"/>
    </source>
</evidence>
<sequence>MKRRRIPCESPEEKIWNLYLLLETETTVRRFLEEKYRRKNRESPERDAFRAAHSLIHHVKQARALYKAARDSDIFIRPLLAYYGLMNLAKAWVLSEDPDYPRTTSVLKHGLSTRKRKPASFSLFREEIRIQREGLFPLLATIAGEGGCMGERWSIQTLFSLLPELQDSYRQLFREATLFPIAWIESDPAWMIVEEAVLDRLHLTPRGLAQSLERHRHPASTSFSTDETYTKDGKVYVKISHPEPAVPHPWIREDVGGNRYLAVHPNRPQWLPAEILVHYILLFSLSMLCRYETPLWGEMIHGWASEEGVLVQEFLQLTQRKSPQLILEALFEERFVFTQP</sequence>
<dbReference type="RefSeq" id="WP_309863945.1">
    <property type="nucleotide sequence ID" value="NZ_JAVDQG010000003.1"/>
</dbReference>
<dbReference type="Pfam" id="PF14175">
    <property type="entry name" value="YaaC"/>
    <property type="match status" value="1"/>
</dbReference>
<dbReference type="EMBL" id="JAVDQG010000003">
    <property type="protein sequence ID" value="MDR6225357.1"/>
    <property type="molecule type" value="Genomic_DNA"/>
</dbReference>
<accession>A0ABU1IKP5</accession>
<comment type="caution">
    <text evidence="1">The sequence shown here is derived from an EMBL/GenBank/DDBJ whole genome shotgun (WGS) entry which is preliminary data.</text>
</comment>
<name>A0ABU1IKP5_9BACL</name>
<evidence type="ECO:0000313" key="2">
    <source>
        <dbReference type="Proteomes" id="UP001185012"/>
    </source>
</evidence>
<proteinExistence type="predicted"/>
<dbReference type="InterPro" id="IPR026988">
    <property type="entry name" value="YaaC-like"/>
</dbReference>
<dbReference type="Proteomes" id="UP001185012">
    <property type="component" value="Unassembled WGS sequence"/>
</dbReference>
<protein>
    <recommendedName>
        <fullName evidence="3">YaaC-like Protein</fullName>
    </recommendedName>
</protein>
<reference evidence="1 2" key="1">
    <citation type="submission" date="2023-07" db="EMBL/GenBank/DDBJ databases">
        <title>Genomic Encyclopedia of Type Strains, Phase IV (KMG-IV): sequencing the most valuable type-strain genomes for metagenomic binning, comparative biology and taxonomic classification.</title>
        <authorList>
            <person name="Goeker M."/>
        </authorList>
    </citation>
    <scope>NUCLEOTIDE SEQUENCE [LARGE SCALE GENOMIC DNA]</scope>
    <source>
        <strain evidence="1 2">DSM 45903</strain>
    </source>
</reference>
<keyword evidence="2" id="KW-1185">Reference proteome</keyword>
<evidence type="ECO:0008006" key="3">
    <source>
        <dbReference type="Google" id="ProtNLM"/>
    </source>
</evidence>
<gene>
    <name evidence="1" type="ORF">JOE21_001355</name>
</gene>
<organism evidence="1 2">
    <name type="scientific">Desmospora profundinema</name>
    <dbReference type="NCBI Taxonomy" id="1571184"/>
    <lineage>
        <taxon>Bacteria</taxon>
        <taxon>Bacillati</taxon>
        <taxon>Bacillota</taxon>
        <taxon>Bacilli</taxon>
        <taxon>Bacillales</taxon>
        <taxon>Thermoactinomycetaceae</taxon>
        <taxon>Desmospora</taxon>
    </lineage>
</organism>